<evidence type="ECO:0008006" key="5">
    <source>
        <dbReference type="Google" id="ProtNLM"/>
    </source>
</evidence>
<keyword evidence="1" id="KW-0175">Coiled coil</keyword>
<dbReference type="Proteomes" id="UP000274909">
    <property type="component" value="Unassembled WGS sequence"/>
</dbReference>
<evidence type="ECO:0000313" key="3">
    <source>
        <dbReference type="EMBL" id="RUR03589.1"/>
    </source>
</evidence>
<organism evidence="3 4">
    <name type="scientific">Labedella endophytica</name>
    <dbReference type="NCBI Taxonomy" id="1523160"/>
    <lineage>
        <taxon>Bacteria</taxon>
        <taxon>Bacillati</taxon>
        <taxon>Actinomycetota</taxon>
        <taxon>Actinomycetes</taxon>
        <taxon>Micrococcales</taxon>
        <taxon>Microbacteriaceae</taxon>
        <taxon>Labedella</taxon>
    </lineage>
</organism>
<protein>
    <recommendedName>
        <fullName evidence="5">TPM domain-containing protein</fullName>
    </recommendedName>
</protein>
<keyword evidence="2" id="KW-1133">Transmembrane helix</keyword>
<evidence type="ECO:0000313" key="4">
    <source>
        <dbReference type="Proteomes" id="UP000274909"/>
    </source>
</evidence>
<feature type="transmembrane region" description="Helical" evidence="2">
    <location>
        <begin position="6"/>
        <end position="28"/>
    </location>
</feature>
<reference evidence="3 4" key="1">
    <citation type="submission" date="2018-12" db="EMBL/GenBank/DDBJ databases">
        <authorList>
            <person name="Li F."/>
        </authorList>
    </citation>
    <scope>NUCLEOTIDE SEQUENCE [LARGE SCALE GENOMIC DNA]</scope>
    <source>
        <strain evidence="3 4">EGI 6500705</strain>
    </source>
</reference>
<gene>
    <name evidence="3" type="ORF">ELQ94_03415</name>
</gene>
<keyword evidence="2" id="KW-0472">Membrane</keyword>
<evidence type="ECO:0000256" key="1">
    <source>
        <dbReference type="SAM" id="Coils"/>
    </source>
</evidence>
<keyword evidence="4" id="KW-1185">Reference proteome</keyword>
<sequence>MGLLEILIPLVVVVVGVGAAIGVTVALVRRAGRKRIEATENELRELETRAGSALVHADDRVQSSEDEVGFAVAEFGETATRDFTRALANSRARLREAFELKQRLEDAFPDTVEERREWNRRIIELAAAAEQALAEQAAAFTSLRSLEKQGPSAVRSIRSRMAEVEPGIESSERLLERLRERYSDEALRAIGRNPSQARELLVYADRSLGVAEDRLGSRRAADATVPLQTAEEAVHRAGQLVGSVEHFEVEALRAESTLAAVIADTESDIVEARRLIPTLRDVSARPAIESAIRRAQDALTVVTAPSDRRDPLGELELLRDANTALDDVTADARGRQEQLDHARAALPSAIDDADRQIGVARDFLSGYRGPIGPDARTRLAEAERLLDTLDSAADPVAALAQVRRAASLAALAVTLGQRDIEAHQKQQYEQMQQQQYRQGYGGGYGGGFGGGRGGGGGDIMGGVLGGLIIGGLMGGFDGD</sequence>
<comment type="caution">
    <text evidence="3">The sequence shown here is derived from an EMBL/GenBank/DDBJ whole genome shotgun (WGS) entry which is preliminary data.</text>
</comment>
<dbReference type="RefSeq" id="WP_127047133.1">
    <property type="nucleotide sequence ID" value="NZ_RZGZ01000001.1"/>
</dbReference>
<keyword evidence="2" id="KW-0812">Transmembrane</keyword>
<proteinExistence type="predicted"/>
<dbReference type="AlphaFoldDB" id="A0A433JWV4"/>
<feature type="coiled-coil region" evidence="1">
    <location>
        <begin position="29"/>
        <end position="56"/>
    </location>
</feature>
<accession>A0A433JWV4</accession>
<evidence type="ECO:0000256" key="2">
    <source>
        <dbReference type="SAM" id="Phobius"/>
    </source>
</evidence>
<feature type="coiled-coil region" evidence="1">
    <location>
        <begin position="87"/>
        <end position="135"/>
    </location>
</feature>
<dbReference type="OrthoDB" id="5105562at2"/>
<dbReference type="EMBL" id="RZGZ01000001">
    <property type="protein sequence ID" value="RUR03589.1"/>
    <property type="molecule type" value="Genomic_DNA"/>
</dbReference>
<name>A0A433JWV4_9MICO</name>